<evidence type="ECO:0000313" key="2">
    <source>
        <dbReference type="Proteomes" id="UP001589693"/>
    </source>
</evidence>
<reference evidence="1 2" key="1">
    <citation type="submission" date="2024-09" db="EMBL/GenBank/DDBJ databases">
        <authorList>
            <person name="Sun Q."/>
            <person name="Mori K."/>
        </authorList>
    </citation>
    <scope>NUCLEOTIDE SEQUENCE [LARGE SCALE GENOMIC DNA]</scope>
    <source>
        <strain evidence="1 2">TBRC 7907</strain>
    </source>
</reference>
<dbReference type="EMBL" id="JBHLZU010000009">
    <property type="protein sequence ID" value="MFB9904289.1"/>
    <property type="molecule type" value="Genomic_DNA"/>
</dbReference>
<keyword evidence="2" id="KW-1185">Reference proteome</keyword>
<comment type="caution">
    <text evidence="1">The sequence shown here is derived from an EMBL/GenBank/DDBJ whole genome shotgun (WGS) entry which is preliminary data.</text>
</comment>
<gene>
    <name evidence="1" type="ORF">ACFFQA_10105</name>
</gene>
<organism evidence="1 2">
    <name type="scientific">Allokutzneria oryzae</name>
    <dbReference type="NCBI Taxonomy" id="1378989"/>
    <lineage>
        <taxon>Bacteria</taxon>
        <taxon>Bacillati</taxon>
        <taxon>Actinomycetota</taxon>
        <taxon>Actinomycetes</taxon>
        <taxon>Pseudonocardiales</taxon>
        <taxon>Pseudonocardiaceae</taxon>
        <taxon>Allokutzneria</taxon>
    </lineage>
</organism>
<protein>
    <submittedName>
        <fullName evidence="1">Uncharacterized protein</fullName>
    </submittedName>
</protein>
<dbReference type="RefSeq" id="WP_377851490.1">
    <property type="nucleotide sequence ID" value="NZ_JBHLZU010000009.1"/>
</dbReference>
<accession>A0ABV5ZX86</accession>
<name>A0ABV5ZX86_9PSEU</name>
<sequence length="60" mass="6709">MDVLLQGIHRKAGTVFPGGETPLKWRLVPTRGRCQVGVAIATMTFTGLRAEQHSPRPRRR</sequence>
<proteinExistence type="predicted"/>
<evidence type="ECO:0000313" key="1">
    <source>
        <dbReference type="EMBL" id="MFB9904289.1"/>
    </source>
</evidence>
<dbReference type="Proteomes" id="UP001589693">
    <property type="component" value="Unassembled WGS sequence"/>
</dbReference>